<keyword evidence="3 6" id="KW-0812">Transmembrane</keyword>
<feature type="domain" description="ABC3 transporter permease C-terminal" evidence="7">
    <location>
        <begin position="695"/>
        <end position="804"/>
    </location>
</feature>
<feature type="transmembrane region" description="Helical" evidence="6">
    <location>
        <begin position="21"/>
        <end position="44"/>
    </location>
</feature>
<dbReference type="PANTHER" id="PTHR30572:SF18">
    <property type="entry name" value="ABC-TYPE MACROLIDE FAMILY EXPORT SYSTEM PERMEASE COMPONENT 2"/>
    <property type="match status" value="1"/>
</dbReference>
<evidence type="ECO:0000259" key="7">
    <source>
        <dbReference type="Pfam" id="PF02687"/>
    </source>
</evidence>
<dbReference type="PANTHER" id="PTHR30572">
    <property type="entry name" value="MEMBRANE COMPONENT OF TRANSPORTER-RELATED"/>
    <property type="match status" value="1"/>
</dbReference>
<evidence type="ECO:0000259" key="8">
    <source>
        <dbReference type="Pfam" id="PF12704"/>
    </source>
</evidence>
<feature type="transmembrane region" description="Helical" evidence="6">
    <location>
        <begin position="302"/>
        <end position="323"/>
    </location>
</feature>
<dbReference type="InterPro" id="IPR050250">
    <property type="entry name" value="Macrolide_Exporter_MacB"/>
</dbReference>
<feature type="domain" description="MacB-like periplasmic core" evidence="8">
    <location>
        <begin position="22"/>
        <end position="261"/>
    </location>
</feature>
<comment type="subcellular location">
    <subcellularLocation>
        <location evidence="1">Cell membrane</location>
        <topology evidence="1">Multi-pass membrane protein</topology>
    </subcellularLocation>
</comment>
<feature type="transmembrane region" description="Helical" evidence="6">
    <location>
        <begin position="350"/>
        <end position="376"/>
    </location>
</feature>
<evidence type="ECO:0000256" key="6">
    <source>
        <dbReference type="SAM" id="Phobius"/>
    </source>
</evidence>
<protein>
    <submittedName>
        <fullName evidence="9">ABC transporter permease</fullName>
    </submittedName>
</protein>
<keyword evidence="4 6" id="KW-1133">Transmembrane helix</keyword>
<accession>A0ABS3BM23</accession>
<reference evidence="9 10" key="1">
    <citation type="submission" date="2021-03" db="EMBL/GenBank/DDBJ databases">
        <title>novel species isolated from a fishpond in China.</title>
        <authorList>
            <person name="Lu H."/>
            <person name="Cai Z."/>
        </authorList>
    </citation>
    <scope>NUCLEOTIDE SEQUENCE [LARGE SCALE GENOMIC DNA]</scope>
    <source>
        <strain evidence="9 10">JCM 31546</strain>
    </source>
</reference>
<evidence type="ECO:0000256" key="1">
    <source>
        <dbReference type="ARBA" id="ARBA00004651"/>
    </source>
</evidence>
<dbReference type="Pfam" id="PF12704">
    <property type="entry name" value="MacB_PCD"/>
    <property type="match status" value="2"/>
</dbReference>
<feature type="transmembrane region" description="Helical" evidence="6">
    <location>
        <begin position="736"/>
        <end position="762"/>
    </location>
</feature>
<dbReference type="Pfam" id="PF02687">
    <property type="entry name" value="FtsX"/>
    <property type="match status" value="2"/>
</dbReference>
<dbReference type="InterPro" id="IPR025857">
    <property type="entry name" value="MacB_PCD"/>
</dbReference>
<evidence type="ECO:0000256" key="2">
    <source>
        <dbReference type="ARBA" id="ARBA00022475"/>
    </source>
</evidence>
<feature type="transmembrane region" description="Helical" evidence="6">
    <location>
        <begin position="774"/>
        <end position="797"/>
    </location>
</feature>
<feature type="domain" description="ABC3 transporter permease C-terminal" evidence="7">
    <location>
        <begin position="310"/>
        <end position="427"/>
    </location>
</feature>
<evidence type="ECO:0000256" key="5">
    <source>
        <dbReference type="ARBA" id="ARBA00023136"/>
    </source>
</evidence>
<keyword evidence="5 6" id="KW-0472">Membrane</keyword>
<keyword evidence="2" id="KW-1003">Cell membrane</keyword>
<gene>
    <name evidence="9" type="ORF">J0A67_05645</name>
</gene>
<evidence type="ECO:0000313" key="10">
    <source>
        <dbReference type="Proteomes" id="UP000664698"/>
    </source>
</evidence>
<name>A0ABS3BM23_9BACT</name>
<dbReference type="Proteomes" id="UP000664698">
    <property type="component" value="Unassembled WGS sequence"/>
</dbReference>
<comment type="caution">
    <text evidence="9">The sequence shown here is derived from an EMBL/GenBank/DDBJ whole genome shotgun (WGS) entry which is preliminary data.</text>
</comment>
<feature type="transmembrane region" description="Helical" evidence="6">
    <location>
        <begin position="444"/>
        <end position="467"/>
    </location>
</feature>
<evidence type="ECO:0000256" key="4">
    <source>
        <dbReference type="ARBA" id="ARBA00022989"/>
    </source>
</evidence>
<sequence>MDMLRNYIKIAWRNLIRNKSFSLINILGLAVSMSVCLLIIMIGVDQYSFDSYHTKEDRVYRIHTTRYQENNGEVASSALPLAEKLKSDYPIIEETAALNSEIGGDVIYEDRFATGGGYFADGNLFKILDFSFKEGDPKTALEKPFSLVITSEMAEILFHGESALGKTVAFHDKDIRAVDIEEGNFETDFGYFTITGVLHPNPGKTHLPFKLLASLSTMKSLPEGAVRSSMENDWENVWSNYTYVLLQEGREKAELQAALDEVSEGIYSQKFENKHSFKAMALGDITPMEMIGNTTHVSMPKVVLMILAVLCLIVMFSACLNYTNMSVARALTRVKEVGIRKVSGADRKQIFAQFITEAVVISLCSLVIAFSLLQILQSGFDQLTFNQYLKISFRQSLPAMILFLGFSLMVGVVAGLLPATYVAKLNPVNLFNKLSGVKLFKSMGIRNVLMVLQFTISLIFIISVVLIQSQAKHLLNFNFGFDKENVVTVKLLKTENYDRFAQAIASNPMVSEVGASSLIPAAGYNFGTEVVNPENPLDSISTNYFDINSGTLGALGLELVEGNNFPAEGREDLVLINETAVSKFNLGTPADAIGKPLVVLDGEEFRNVQVSGVVKDFHFLSPDQAISSLVLLNRKSTFGFALVKVNGSNSAETIASLEAAWKEVNPMSKFSYKYLDQELLFIHEVLGDVFAVIGLISFLAIFVSCLGLLGMATYTAQTRVKEIGIRKTLGSSVPQIIYLLSRGFLRLLGVAILVAVPAAYFINNLWLEFFASRVSIGVIPISIGVGSLMLISLGIIFSQAYRAAMVNPIESLKND</sequence>
<feature type="transmembrane region" description="Helical" evidence="6">
    <location>
        <begin position="396"/>
        <end position="423"/>
    </location>
</feature>
<feature type="transmembrane region" description="Helical" evidence="6">
    <location>
        <begin position="689"/>
        <end position="715"/>
    </location>
</feature>
<proteinExistence type="predicted"/>
<dbReference type="EMBL" id="JAFKCW010000001">
    <property type="protein sequence ID" value="MBN7800334.1"/>
    <property type="molecule type" value="Genomic_DNA"/>
</dbReference>
<organism evidence="9 10">
    <name type="scientific">Algoriphagus aestuariicola</name>
    <dbReference type="NCBI Taxonomy" id="1852016"/>
    <lineage>
        <taxon>Bacteria</taxon>
        <taxon>Pseudomonadati</taxon>
        <taxon>Bacteroidota</taxon>
        <taxon>Cytophagia</taxon>
        <taxon>Cytophagales</taxon>
        <taxon>Cyclobacteriaceae</taxon>
        <taxon>Algoriphagus</taxon>
    </lineage>
</organism>
<evidence type="ECO:0000256" key="3">
    <source>
        <dbReference type="ARBA" id="ARBA00022692"/>
    </source>
</evidence>
<evidence type="ECO:0000313" key="9">
    <source>
        <dbReference type="EMBL" id="MBN7800334.1"/>
    </source>
</evidence>
<dbReference type="InterPro" id="IPR003838">
    <property type="entry name" value="ABC3_permease_C"/>
</dbReference>
<feature type="domain" description="MacB-like periplasmic core" evidence="8">
    <location>
        <begin position="449"/>
        <end position="653"/>
    </location>
</feature>
<keyword evidence="10" id="KW-1185">Reference proteome</keyword>